<sequence length="71" mass="8536">MFYLFSPFCVRRTLVRLNKHTTIEQTITRSTKLIVMYYYQAIVNPFMYQVQVFTMLNSQFGCQHIDKNTES</sequence>
<evidence type="ECO:0000313" key="1">
    <source>
        <dbReference type="EMBL" id="KAI3804642.1"/>
    </source>
</evidence>
<comment type="caution">
    <text evidence="1">The sequence shown here is derived from an EMBL/GenBank/DDBJ whole genome shotgun (WGS) entry which is preliminary data.</text>
</comment>
<reference evidence="2" key="1">
    <citation type="journal article" date="2022" name="Mol. Ecol. Resour.">
        <title>The genomes of chicory, endive, great burdock and yacon provide insights into Asteraceae palaeo-polyploidization history and plant inulin production.</title>
        <authorList>
            <person name="Fan W."/>
            <person name="Wang S."/>
            <person name="Wang H."/>
            <person name="Wang A."/>
            <person name="Jiang F."/>
            <person name="Liu H."/>
            <person name="Zhao H."/>
            <person name="Xu D."/>
            <person name="Zhang Y."/>
        </authorList>
    </citation>
    <scope>NUCLEOTIDE SEQUENCE [LARGE SCALE GENOMIC DNA]</scope>
    <source>
        <strain evidence="2">cv. Yunnan</strain>
    </source>
</reference>
<protein>
    <submittedName>
        <fullName evidence="1">Uncharacterized protein</fullName>
    </submittedName>
</protein>
<accession>A0ACB9IC50</accession>
<keyword evidence="2" id="KW-1185">Reference proteome</keyword>
<organism evidence="1 2">
    <name type="scientific">Smallanthus sonchifolius</name>
    <dbReference type="NCBI Taxonomy" id="185202"/>
    <lineage>
        <taxon>Eukaryota</taxon>
        <taxon>Viridiplantae</taxon>
        <taxon>Streptophyta</taxon>
        <taxon>Embryophyta</taxon>
        <taxon>Tracheophyta</taxon>
        <taxon>Spermatophyta</taxon>
        <taxon>Magnoliopsida</taxon>
        <taxon>eudicotyledons</taxon>
        <taxon>Gunneridae</taxon>
        <taxon>Pentapetalae</taxon>
        <taxon>asterids</taxon>
        <taxon>campanulids</taxon>
        <taxon>Asterales</taxon>
        <taxon>Asteraceae</taxon>
        <taxon>Asteroideae</taxon>
        <taxon>Heliantheae alliance</taxon>
        <taxon>Millerieae</taxon>
        <taxon>Smallanthus</taxon>
    </lineage>
</organism>
<name>A0ACB9IC50_9ASTR</name>
<evidence type="ECO:0000313" key="2">
    <source>
        <dbReference type="Proteomes" id="UP001056120"/>
    </source>
</evidence>
<gene>
    <name evidence="1" type="ORF">L1987_26343</name>
</gene>
<dbReference type="EMBL" id="CM042026">
    <property type="protein sequence ID" value="KAI3804642.1"/>
    <property type="molecule type" value="Genomic_DNA"/>
</dbReference>
<dbReference type="Proteomes" id="UP001056120">
    <property type="component" value="Linkage Group LG09"/>
</dbReference>
<reference evidence="1 2" key="2">
    <citation type="journal article" date="2022" name="Mol. Ecol. Resour.">
        <title>The genomes of chicory, endive, great burdock and yacon provide insights into Asteraceae paleo-polyploidization history and plant inulin production.</title>
        <authorList>
            <person name="Fan W."/>
            <person name="Wang S."/>
            <person name="Wang H."/>
            <person name="Wang A."/>
            <person name="Jiang F."/>
            <person name="Liu H."/>
            <person name="Zhao H."/>
            <person name="Xu D."/>
            <person name="Zhang Y."/>
        </authorList>
    </citation>
    <scope>NUCLEOTIDE SEQUENCE [LARGE SCALE GENOMIC DNA]</scope>
    <source>
        <strain evidence="2">cv. Yunnan</strain>
        <tissue evidence="1">Leaves</tissue>
    </source>
</reference>
<proteinExistence type="predicted"/>